<dbReference type="InterPro" id="IPR037523">
    <property type="entry name" value="VOC_core"/>
</dbReference>
<dbReference type="InterPro" id="IPR029068">
    <property type="entry name" value="Glyas_Bleomycin-R_OHBP_Dase"/>
</dbReference>
<sequence length="121" mass="13267">MALISRIDTIFVPAADTEAAAHWYARMFGFEEIFRSAGHIGMRIVGAGRTSTALTLIPVDKMPDQTYVAFNFFAPDPQALHTALTDDGREVTAINANGAMSWFDFVDIAGNRVNVCHFPES</sequence>
<reference evidence="2 3" key="1">
    <citation type="submission" date="2021-08" db="EMBL/GenBank/DDBJ databases">
        <title>Devosia salina sp. nov., isolated from the South China Sea sediment.</title>
        <authorList>
            <person name="Zhou Z."/>
        </authorList>
    </citation>
    <scope>NUCLEOTIDE SEQUENCE [LARGE SCALE GENOMIC DNA]</scope>
    <source>
        <strain evidence="2 3">SCS-3</strain>
    </source>
</reference>
<evidence type="ECO:0000259" key="1">
    <source>
        <dbReference type="PROSITE" id="PS51819"/>
    </source>
</evidence>
<dbReference type="RefSeq" id="WP_220306549.1">
    <property type="nucleotide sequence ID" value="NZ_CP080590.1"/>
</dbReference>
<dbReference type="Proteomes" id="UP000825799">
    <property type="component" value="Chromosome"/>
</dbReference>
<accession>A0ABX8WGS1</accession>
<protein>
    <submittedName>
        <fullName evidence="2">VOC family protein</fullName>
    </submittedName>
</protein>
<dbReference type="PROSITE" id="PS51819">
    <property type="entry name" value="VOC"/>
    <property type="match status" value="1"/>
</dbReference>
<organism evidence="2 3">
    <name type="scientific">Devosia salina</name>
    <dbReference type="NCBI Taxonomy" id="2860336"/>
    <lineage>
        <taxon>Bacteria</taxon>
        <taxon>Pseudomonadati</taxon>
        <taxon>Pseudomonadota</taxon>
        <taxon>Alphaproteobacteria</taxon>
        <taxon>Hyphomicrobiales</taxon>
        <taxon>Devosiaceae</taxon>
        <taxon>Devosia</taxon>
    </lineage>
</organism>
<dbReference type="Gene3D" id="3.10.180.10">
    <property type="entry name" value="2,3-Dihydroxybiphenyl 1,2-Dioxygenase, domain 1"/>
    <property type="match status" value="1"/>
</dbReference>
<keyword evidence="3" id="KW-1185">Reference proteome</keyword>
<feature type="domain" description="VOC" evidence="1">
    <location>
        <begin position="6"/>
        <end position="118"/>
    </location>
</feature>
<name>A0ABX8WGS1_9HYPH</name>
<evidence type="ECO:0000313" key="3">
    <source>
        <dbReference type="Proteomes" id="UP000825799"/>
    </source>
</evidence>
<dbReference type="Pfam" id="PF00903">
    <property type="entry name" value="Glyoxalase"/>
    <property type="match status" value="1"/>
</dbReference>
<dbReference type="SUPFAM" id="SSF54593">
    <property type="entry name" value="Glyoxalase/Bleomycin resistance protein/Dihydroxybiphenyl dioxygenase"/>
    <property type="match status" value="1"/>
</dbReference>
<proteinExistence type="predicted"/>
<evidence type="ECO:0000313" key="2">
    <source>
        <dbReference type="EMBL" id="QYO78068.1"/>
    </source>
</evidence>
<dbReference type="EMBL" id="CP080590">
    <property type="protein sequence ID" value="QYO78068.1"/>
    <property type="molecule type" value="Genomic_DNA"/>
</dbReference>
<gene>
    <name evidence="2" type="ORF">K1X15_05760</name>
</gene>
<dbReference type="InterPro" id="IPR004360">
    <property type="entry name" value="Glyas_Fos-R_dOase_dom"/>
</dbReference>